<accession>A0ABN7K7V7</accession>
<proteinExistence type="predicted"/>
<evidence type="ECO:0000313" key="2">
    <source>
        <dbReference type="Proteomes" id="UP000789803"/>
    </source>
</evidence>
<name>A0ABN7K7V7_9BACT</name>
<keyword evidence="2" id="KW-1185">Reference proteome</keyword>
<gene>
    <name evidence="1" type="ORF">LMG7974_00622</name>
</gene>
<dbReference type="EMBL" id="CAJHOF010000004">
    <property type="protein sequence ID" value="CAD7287741.1"/>
    <property type="molecule type" value="Genomic_DNA"/>
</dbReference>
<evidence type="ECO:0000313" key="1">
    <source>
        <dbReference type="EMBL" id="CAD7287741.1"/>
    </source>
</evidence>
<dbReference type="Proteomes" id="UP000789803">
    <property type="component" value="Unassembled WGS sequence"/>
</dbReference>
<comment type="caution">
    <text evidence="1">The sequence shown here is derived from an EMBL/GenBank/DDBJ whole genome shotgun (WGS) entry which is preliminary data.</text>
</comment>
<organism evidence="1 2">
    <name type="scientific">Campylobacter majalis</name>
    <dbReference type="NCBI Taxonomy" id="2790656"/>
    <lineage>
        <taxon>Bacteria</taxon>
        <taxon>Pseudomonadati</taxon>
        <taxon>Campylobacterota</taxon>
        <taxon>Epsilonproteobacteria</taxon>
        <taxon>Campylobacterales</taxon>
        <taxon>Campylobacteraceae</taxon>
        <taxon>Campylobacter</taxon>
    </lineage>
</organism>
<sequence>MSDWLKSFKIAYVNDDTELLLDLVENFDENSFKNLEEKQEAASLISHAIELLNKKQAQIQNEIKKLQSAKKYAL</sequence>
<reference evidence="1 2" key="1">
    <citation type="submission" date="2020-11" db="EMBL/GenBank/DDBJ databases">
        <authorList>
            <person name="Peeters C."/>
        </authorList>
    </citation>
    <scope>NUCLEOTIDE SEQUENCE [LARGE SCALE GENOMIC DNA]</scope>
    <source>
        <strain evidence="1 2">LMG 7974</strain>
    </source>
</reference>
<protein>
    <submittedName>
        <fullName evidence="1">Uncharacterized protein</fullName>
    </submittedName>
</protein>
<dbReference type="RefSeq" id="WP_229932439.1">
    <property type="nucleotide sequence ID" value="NZ_CAJHOF010000004.1"/>
</dbReference>